<evidence type="ECO:0000256" key="7">
    <source>
        <dbReference type="PIRSR" id="PIRSR004846-1"/>
    </source>
</evidence>
<dbReference type="GO" id="GO:0046872">
    <property type="term" value="F:metal ion binding"/>
    <property type="evidence" value="ECO:0007669"/>
    <property type="project" value="UniProtKB-KW"/>
</dbReference>
<reference evidence="10" key="1">
    <citation type="submission" date="2016-10" db="EMBL/GenBank/DDBJ databases">
        <authorList>
            <person name="Varghese N."/>
            <person name="Submissions S."/>
        </authorList>
    </citation>
    <scope>NUCLEOTIDE SEQUENCE [LARGE SCALE GENOMIC DNA]</scope>
    <source>
        <strain evidence="10">LMG 2223</strain>
    </source>
</reference>
<proteinExistence type="inferred from homology"/>
<evidence type="ECO:0000256" key="2">
    <source>
        <dbReference type="ARBA" id="ARBA00022505"/>
    </source>
</evidence>
<comment type="similarity">
    <text evidence="1">Belongs to the bacterial solute-binding protein ModA family.</text>
</comment>
<keyword evidence="4 8" id="KW-0732">Signal</keyword>
<dbReference type="PANTHER" id="PTHR30632">
    <property type="entry name" value="MOLYBDATE-BINDING PERIPLASMIC PROTEIN"/>
    <property type="match status" value="1"/>
</dbReference>
<protein>
    <submittedName>
        <fullName evidence="9">Molybdate transport system substrate-binding protein</fullName>
    </submittedName>
</protein>
<feature type="signal peptide" evidence="8">
    <location>
        <begin position="1"/>
        <end position="34"/>
    </location>
</feature>
<keyword evidence="5" id="KW-0826">Tungsten</keyword>
<dbReference type="InterPro" id="IPR044084">
    <property type="entry name" value="AvModA-like_subst-bd"/>
</dbReference>
<evidence type="ECO:0000256" key="6">
    <source>
        <dbReference type="ARBA" id="ARBA00062515"/>
    </source>
</evidence>
<evidence type="ECO:0000256" key="1">
    <source>
        <dbReference type="ARBA" id="ARBA00009175"/>
    </source>
</evidence>
<evidence type="ECO:0000313" key="9">
    <source>
        <dbReference type="EMBL" id="SDU96328.1"/>
    </source>
</evidence>
<feature type="binding site" evidence="7">
    <location>
        <position position="179"/>
    </location>
    <ligand>
        <name>molybdate</name>
        <dbReference type="ChEBI" id="CHEBI:36264"/>
    </ligand>
</feature>
<feature type="binding site" evidence="7">
    <location>
        <position position="71"/>
    </location>
    <ligand>
        <name>molybdate</name>
        <dbReference type="ChEBI" id="CHEBI:36264"/>
    </ligand>
</feature>
<organism evidence="9 10">
    <name type="scientific">Pseudomonas mucidolens</name>
    <dbReference type="NCBI Taxonomy" id="46679"/>
    <lineage>
        <taxon>Bacteria</taxon>
        <taxon>Pseudomonadati</taxon>
        <taxon>Pseudomonadota</taxon>
        <taxon>Gammaproteobacteria</taxon>
        <taxon>Pseudomonadales</taxon>
        <taxon>Pseudomonadaceae</taxon>
        <taxon>Pseudomonas</taxon>
    </lineage>
</organism>
<evidence type="ECO:0000256" key="4">
    <source>
        <dbReference type="ARBA" id="ARBA00022729"/>
    </source>
</evidence>
<dbReference type="Gene3D" id="3.40.190.10">
    <property type="entry name" value="Periplasmic binding protein-like II"/>
    <property type="match status" value="2"/>
</dbReference>
<dbReference type="InterPro" id="IPR005950">
    <property type="entry name" value="ModA"/>
</dbReference>
<keyword evidence="2 7" id="KW-0500">Molybdenum</keyword>
<dbReference type="CDD" id="cd13539">
    <property type="entry name" value="PBP2_AvModA"/>
    <property type="match status" value="1"/>
</dbReference>
<feature type="chain" id="PRO_5030027538" evidence="8">
    <location>
        <begin position="35"/>
        <end position="262"/>
    </location>
</feature>
<dbReference type="RefSeq" id="WP_084381184.1">
    <property type="nucleotide sequence ID" value="NZ_LS483433.1"/>
</dbReference>
<dbReference type="OrthoDB" id="9785015at2"/>
<dbReference type="AlphaFoldDB" id="A0A1H2MTP5"/>
<dbReference type="SUPFAM" id="SSF53850">
    <property type="entry name" value="Periplasmic binding protein-like II"/>
    <property type="match status" value="1"/>
</dbReference>
<dbReference type="PIRSF" id="PIRSF004846">
    <property type="entry name" value="ModA"/>
    <property type="match status" value="1"/>
</dbReference>
<dbReference type="FunFam" id="3.40.190.10:FF:000035">
    <property type="entry name" value="Molybdate ABC transporter substrate-binding protein"/>
    <property type="match status" value="1"/>
</dbReference>
<dbReference type="Proteomes" id="UP000198600">
    <property type="component" value="Chromosome I"/>
</dbReference>
<dbReference type="PANTHER" id="PTHR30632:SF14">
    <property type="entry name" value="TUNGSTATE_MOLYBDATE_CHROMATE-BINDING PROTEIN MODA"/>
    <property type="match status" value="1"/>
</dbReference>
<evidence type="ECO:0000313" key="10">
    <source>
        <dbReference type="Proteomes" id="UP000198600"/>
    </source>
</evidence>
<dbReference type="GO" id="GO:0015689">
    <property type="term" value="P:molybdate ion transport"/>
    <property type="evidence" value="ECO:0007669"/>
    <property type="project" value="InterPro"/>
</dbReference>
<keyword evidence="3 7" id="KW-0479">Metal-binding</keyword>
<accession>A0A1H2MTP5</accession>
<gene>
    <name evidence="9" type="ORF">SAMN05216202_2325</name>
</gene>
<sequence length="262" mass="27724">MGTRIFSPQYPGVTAVAARLSALIALFTFGSAQADEVQVAVASNFTAPIQAIAAAFEKDTGHTLVAAYGATGQFYAQINNGAPYEMFLSADDTTPQKLESEGHTVKGSRFTYAVGTLALWSPKAGYVDATGEVLKKNVYQHLSIANPKTAPYGLAATQVLATLGLNEQLKDKIVEGQNITQAYQFVSTGNAELGFVALSQIYKDGQVSSGSAWIVPARMHDPIKQDAVILDKGKGNPAAQALVDYLKGPKAAAIIKSYGYQL</sequence>
<dbReference type="NCBIfam" id="TIGR01256">
    <property type="entry name" value="modA"/>
    <property type="match status" value="1"/>
</dbReference>
<evidence type="ECO:0000256" key="8">
    <source>
        <dbReference type="SAM" id="SignalP"/>
    </source>
</evidence>
<dbReference type="GO" id="GO:0030973">
    <property type="term" value="F:molybdate ion binding"/>
    <property type="evidence" value="ECO:0007669"/>
    <property type="project" value="InterPro"/>
</dbReference>
<dbReference type="EMBL" id="LT629802">
    <property type="protein sequence ID" value="SDU96328.1"/>
    <property type="molecule type" value="Genomic_DNA"/>
</dbReference>
<comment type="subunit">
    <text evidence="6">The complex is composed of two ATP-binding proteins (ModC), two transmembrane proteins (ModB) and a solute-binding protein (ModA).</text>
</comment>
<evidence type="ECO:0000256" key="5">
    <source>
        <dbReference type="ARBA" id="ARBA00023245"/>
    </source>
</evidence>
<dbReference type="Pfam" id="PF13531">
    <property type="entry name" value="SBP_bac_11"/>
    <property type="match status" value="1"/>
</dbReference>
<evidence type="ECO:0000256" key="3">
    <source>
        <dbReference type="ARBA" id="ARBA00022723"/>
    </source>
</evidence>
<dbReference type="STRING" id="46679.SAMN05216202_2325"/>
<dbReference type="InterPro" id="IPR050682">
    <property type="entry name" value="ModA/WtpA"/>
</dbReference>
<dbReference type="GO" id="GO:1901359">
    <property type="term" value="F:tungstate binding"/>
    <property type="evidence" value="ECO:0007669"/>
    <property type="project" value="UniProtKB-ARBA"/>
</dbReference>
<keyword evidence="10" id="KW-1185">Reference proteome</keyword>
<name>A0A1H2MTP5_9PSED</name>